<dbReference type="SUPFAM" id="SSF81665">
    <property type="entry name" value="Calcium ATPase, transmembrane domain M"/>
    <property type="match status" value="1"/>
</dbReference>
<dbReference type="InterPro" id="IPR021109">
    <property type="entry name" value="Peptidase_aspartic_dom_sf"/>
</dbReference>
<evidence type="ECO:0000256" key="2">
    <source>
        <dbReference type="SAM" id="MobiDB-lite"/>
    </source>
</evidence>
<feature type="transmembrane region" description="Helical" evidence="3">
    <location>
        <begin position="1047"/>
        <end position="1073"/>
    </location>
</feature>
<dbReference type="SUPFAM" id="SSF50630">
    <property type="entry name" value="Acid proteases"/>
    <property type="match status" value="1"/>
</dbReference>
<dbReference type="Gene3D" id="2.40.70.10">
    <property type="entry name" value="Acid Proteases"/>
    <property type="match status" value="1"/>
</dbReference>
<feature type="compositionally biased region" description="Basic and acidic residues" evidence="2">
    <location>
        <begin position="837"/>
        <end position="854"/>
    </location>
</feature>
<gene>
    <name evidence="5" type="ORF">PoB_004523800</name>
</gene>
<dbReference type="Gene3D" id="4.10.60.10">
    <property type="entry name" value="Zinc finger, CCHC-type"/>
    <property type="match status" value="1"/>
</dbReference>
<feature type="transmembrane region" description="Helical" evidence="3">
    <location>
        <begin position="1184"/>
        <end position="1203"/>
    </location>
</feature>
<dbReference type="EMBL" id="BLXT01004974">
    <property type="protein sequence ID" value="GFO18733.1"/>
    <property type="molecule type" value="Genomic_DNA"/>
</dbReference>
<dbReference type="InterPro" id="IPR023298">
    <property type="entry name" value="ATPase_P-typ_TM_dom_sf"/>
</dbReference>
<keyword evidence="1" id="KW-0479">Metal-binding</keyword>
<evidence type="ECO:0000256" key="1">
    <source>
        <dbReference type="PROSITE-ProRule" id="PRU00047"/>
    </source>
</evidence>
<keyword evidence="3" id="KW-0472">Membrane</keyword>
<evidence type="ECO:0000259" key="4">
    <source>
        <dbReference type="PROSITE" id="PS50158"/>
    </source>
</evidence>
<dbReference type="PANTHER" id="PTHR13219:SF6">
    <property type="entry name" value="TRANSMEMBRANE PROTEIN 94"/>
    <property type="match status" value="1"/>
</dbReference>
<feature type="transmembrane region" description="Helical" evidence="3">
    <location>
        <begin position="1255"/>
        <end position="1275"/>
    </location>
</feature>
<feature type="compositionally biased region" description="Polar residues" evidence="2">
    <location>
        <begin position="762"/>
        <end position="780"/>
    </location>
</feature>
<feature type="region of interest" description="Disordered" evidence="2">
    <location>
        <begin position="762"/>
        <end position="781"/>
    </location>
</feature>
<evidence type="ECO:0000313" key="6">
    <source>
        <dbReference type="Proteomes" id="UP000735302"/>
    </source>
</evidence>
<dbReference type="GO" id="GO:0008270">
    <property type="term" value="F:zinc ion binding"/>
    <property type="evidence" value="ECO:0007669"/>
    <property type="project" value="UniProtKB-KW"/>
</dbReference>
<dbReference type="Gene3D" id="1.20.1110.10">
    <property type="entry name" value="Calcium-transporting ATPase, transmembrane domain"/>
    <property type="match status" value="1"/>
</dbReference>
<dbReference type="GO" id="GO:0003676">
    <property type="term" value="F:nucleic acid binding"/>
    <property type="evidence" value="ECO:0007669"/>
    <property type="project" value="InterPro"/>
</dbReference>
<dbReference type="PANTHER" id="PTHR13219">
    <property type="entry name" value="TRANSMEMBRANE PROTEIN 94"/>
    <property type="match status" value="1"/>
</dbReference>
<keyword evidence="1" id="KW-0863">Zinc-finger</keyword>
<feature type="transmembrane region" description="Helical" evidence="3">
    <location>
        <begin position="1215"/>
        <end position="1235"/>
    </location>
</feature>
<dbReference type="PROSITE" id="PS50158">
    <property type="entry name" value="ZF_CCHC"/>
    <property type="match status" value="1"/>
</dbReference>
<feature type="region of interest" description="Disordered" evidence="2">
    <location>
        <begin position="787"/>
        <end position="894"/>
    </location>
</feature>
<feature type="compositionally biased region" description="Low complexity" evidence="2">
    <location>
        <begin position="817"/>
        <end position="828"/>
    </location>
</feature>
<feature type="non-terminal residue" evidence="5">
    <location>
        <position position="1"/>
    </location>
</feature>
<evidence type="ECO:0000256" key="3">
    <source>
        <dbReference type="SAM" id="Phobius"/>
    </source>
</evidence>
<proteinExistence type="predicted"/>
<dbReference type="InterPro" id="IPR039720">
    <property type="entry name" value="TMEM94"/>
</dbReference>
<keyword evidence="1" id="KW-0862">Zinc</keyword>
<dbReference type="Proteomes" id="UP000735302">
    <property type="component" value="Unassembled WGS sequence"/>
</dbReference>
<feature type="transmembrane region" description="Helical" evidence="3">
    <location>
        <begin position="1118"/>
        <end position="1145"/>
    </location>
</feature>
<keyword evidence="3 5" id="KW-0812">Transmembrane</keyword>
<keyword evidence="3" id="KW-1133">Transmembrane helix</keyword>
<dbReference type="SMART" id="SM00343">
    <property type="entry name" value="ZnF_C2HC"/>
    <property type="match status" value="1"/>
</dbReference>
<protein>
    <submittedName>
        <fullName evidence="5">Transmembrane protein 94</fullName>
    </submittedName>
</protein>
<organism evidence="5 6">
    <name type="scientific">Plakobranchus ocellatus</name>
    <dbReference type="NCBI Taxonomy" id="259542"/>
    <lineage>
        <taxon>Eukaryota</taxon>
        <taxon>Metazoa</taxon>
        <taxon>Spiralia</taxon>
        <taxon>Lophotrochozoa</taxon>
        <taxon>Mollusca</taxon>
        <taxon>Gastropoda</taxon>
        <taxon>Heterobranchia</taxon>
        <taxon>Euthyneura</taxon>
        <taxon>Panpulmonata</taxon>
        <taxon>Sacoglossa</taxon>
        <taxon>Placobranchoidea</taxon>
        <taxon>Plakobranchidae</taxon>
        <taxon>Plakobranchus</taxon>
    </lineage>
</organism>
<name>A0AAV4BIW7_9GAST</name>
<feature type="domain" description="CCHC-type" evidence="4">
    <location>
        <begin position="504"/>
        <end position="520"/>
    </location>
</feature>
<dbReference type="InterPro" id="IPR001878">
    <property type="entry name" value="Znf_CCHC"/>
</dbReference>
<comment type="caution">
    <text evidence="5">The sequence shown here is derived from an EMBL/GenBank/DDBJ whole genome shotgun (WGS) entry which is preliminary data.</text>
</comment>
<accession>A0AAV4BIW7</accession>
<feature type="compositionally biased region" description="Acidic residues" evidence="2">
    <location>
        <begin position="860"/>
        <end position="879"/>
    </location>
</feature>
<sequence>GLDILLNTCNEHTAEWYTQFTDHVACAARENKETVAVVSRRCLCSLSKEMGFTDDAVNIFNQEATLGAYRQVPAEEAEREKQNRARSFIQHKIPMPNQVSVVVRDKLTGLGQLMTQGTGDLVLDCCTDAWTGADLHMLSELDRKRVLDFYHRNSMVAYCTAFAYKPLPQTLLEWPEHVYTELMESPSTTKVAHGEDVGVFLDGDEGETIKRQRSHSVDSLLELSPASSVEELRVGKMLQSHQTFLGMISLQYQARQDFIQLISKLESACIKFVHFSKENEVRSRNMAGVIGSVQAFNEADDSWIAYTERLEHFFVANDITSEKKKKAIVLSSVGATTYKLVSNLVSPRKPGDVPYREIIEVVKAHHNPRPSTIVQRFKFNSRVRQPGESIRSYVAELKRLTKFCDYENNLEEMLRDRLVCGINDKKIQQRLLAESKLTFAKAMEIAQAMETAAGNVVDLTRQDQVCVVKDHSKTPARVNHFTSRKCYRCGGPHAHTSCKFKDSKCFKCQKIGHLAKVCRSSDPHKSRPKENVRSKHKAHVLVEEPKDNGDESFLFSIFSNSKPVYRDLKINGVNIKFQVDTGASISVINKDDFLDMIKVPLTHSSKNLKTYTGEKVDISGEAMVEVFAEKMGLEAGWNCHVSLMAVASEPVSSANSSSRNLSSLGQHPPGGAAVCSSINVSGGETVTEAVAGVATIGGALPSQPADQSVMSLSAGSPLVMPRVHSAPCVVNVEGVQVKFAKNPLPIVYDHESATENSLLLGESNTETSAPQPRGDSSSYTLKCKLSAEKKDRDAVDESTALLNTDDHKPSVADCEASVSVQRRSSNVSGGKKRQQHHSGESDGGKSGSRAEGDGKGMSSAEEDSDDGENDGDDEEEEDFDIHSDSRCTSSYVTENTEDSLTGAFDNRAHLPRGIDNIRPHLKNIDNVPLLVNLFTDCIPEATTEMIKIMQEYGEVVLVIGSSLNMDNTEIFMQGDCSIAVEPLYPQLCARRPVIAQPWAEEDLCPTQLASRVLALPCPLFFQRHDHIKLVELIMESRHFILALRNSFYLMLCCMLTLVLSQLLCYLLLLPPPLSVQHELWLVCVVVPALSLSLLGNPNEARTLSMAMHKNINLVNKQMIVEFVIQFSCRFIPSILIAVVSFGLVLQSFCQQPGPDHCTLYTSQLNGSEAWTQKFQGGLVLAQNIFHLYLAVFMVAVSVSLVHWQDHLWQKLPFKNLVWSVTVVLIIIVQMVFTVSDVYARHTMWGAALPLADVNPAVWILGCVWPFVAIGLNELSKKREIKLALRAQKRARLDFDTKLGMNSPF</sequence>
<reference evidence="5 6" key="1">
    <citation type="journal article" date="2021" name="Elife">
        <title>Chloroplast acquisition without the gene transfer in kleptoplastic sea slugs, Plakobranchus ocellatus.</title>
        <authorList>
            <person name="Maeda T."/>
            <person name="Takahashi S."/>
            <person name="Yoshida T."/>
            <person name="Shimamura S."/>
            <person name="Takaki Y."/>
            <person name="Nagai Y."/>
            <person name="Toyoda A."/>
            <person name="Suzuki Y."/>
            <person name="Arimoto A."/>
            <person name="Ishii H."/>
            <person name="Satoh N."/>
            <person name="Nishiyama T."/>
            <person name="Hasebe M."/>
            <person name="Maruyama T."/>
            <person name="Minagawa J."/>
            <person name="Obokata J."/>
            <person name="Shigenobu S."/>
        </authorList>
    </citation>
    <scope>NUCLEOTIDE SEQUENCE [LARGE SCALE GENOMIC DNA]</scope>
</reference>
<keyword evidence="6" id="KW-1185">Reference proteome</keyword>
<evidence type="ECO:0000313" key="5">
    <source>
        <dbReference type="EMBL" id="GFO18733.1"/>
    </source>
</evidence>